<accession>A0A0K1E6C8</accession>
<evidence type="ECO:0000313" key="5">
    <source>
        <dbReference type="Proteomes" id="UP000067626"/>
    </source>
</evidence>
<dbReference type="SUPFAM" id="SSF55785">
    <property type="entry name" value="PYP-like sensor domain (PAS domain)"/>
    <property type="match status" value="2"/>
</dbReference>
<dbReference type="Pfam" id="PF08447">
    <property type="entry name" value="PAS_3"/>
    <property type="match status" value="1"/>
</dbReference>
<dbReference type="CDD" id="cd00130">
    <property type="entry name" value="PAS"/>
    <property type="match status" value="1"/>
</dbReference>
<dbReference type="InterPro" id="IPR013655">
    <property type="entry name" value="PAS_fold_3"/>
</dbReference>
<dbReference type="RefSeq" id="WP_050428671.1">
    <property type="nucleotide sequence ID" value="NZ_CP012159.1"/>
</dbReference>
<name>A0A0K1E6C8_CHOCO</name>
<dbReference type="STRING" id="52.CMC5_002160"/>
<dbReference type="Proteomes" id="UP000067626">
    <property type="component" value="Chromosome"/>
</dbReference>
<gene>
    <name evidence="4" type="ORF">CMC5_002160</name>
</gene>
<sequence length="426" mass="48130">MGNDQEIQQRVTRAALALDASGDGAWELPTVTRESLTDPALAAWYSPRFCELLGGTDVELRPVTESWSDAILPEDRERVQDARERRFSRQGNSTSVEYRVHTRQREVRWWQEVGRVQPGDRPGTLRMIGVVRDITEAKQERERLDRRLQLLEYTQAIERVGGWEVDLEDTSKDAWLDETYRIHELPIGTKVDVEEGINFYAPEHQATITAAVEGCMRGEPYAVELDIITAKGNRVSVHATGRPHFEGGKVVRMYGCFRDITETKRREAELRRQLALITRQQRAILDLSTPIIQLWDDIITLPLIGSIDPDRAAQIMDRLLDEVVRVGARFAILDLTGVDTVDTMTADQLFRITRAVDLLGARALFCGLTPPVAQSMTALGLDMAGFVTYRNLQEALQACLRTRGALVPTSPRRVLQEASNARRARE</sequence>
<dbReference type="InterPro" id="IPR035965">
    <property type="entry name" value="PAS-like_dom_sf"/>
</dbReference>
<dbReference type="EMBL" id="CP012159">
    <property type="protein sequence ID" value="AKT36103.1"/>
    <property type="molecule type" value="Genomic_DNA"/>
</dbReference>
<proteinExistence type="predicted"/>
<dbReference type="Pfam" id="PF13426">
    <property type="entry name" value="PAS_9"/>
    <property type="match status" value="1"/>
</dbReference>
<keyword evidence="1" id="KW-0597">Phosphoprotein</keyword>
<evidence type="ECO:0000259" key="3">
    <source>
        <dbReference type="PROSITE" id="PS50801"/>
    </source>
</evidence>
<evidence type="ECO:0000256" key="1">
    <source>
        <dbReference type="ARBA" id="ARBA00022553"/>
    </source>
</evidence>
<dbReference type="PANTHER" id="PTHR33745">
    <property type="entry name" value="RSBT ANTAGONIST PROTEIN RSBS-RELATED"/>
    <property type="match status" value="1"/>
</dbReference>
<dbReference type="InterPro" id="IPR051932">
    <property type="entry name" value="Bact_StressResp_Reg"/>
</dbReference>
<feature type="domain" description="PAC" evidence="2">
    <location>
        <begin position="221"/>
        <end position="272"/>
    </location>
</feature>
<dbReference type="PANTHER" id="PTHR33745:SF3">
    <property type="entry name" value="RSBT CO-ANTAGONIST PROTEIN RSBRC"/>
    <property type="match status" value="1"/>
</dbReference>
<dbReference type="InterPro" id="IPR001610">
    <property type="entry name" value="PAC"/>
</dbReference>
<feature type="domain" description="STAS" evidence="3">
    <location>
        <begin position="288"/>
        <end position="399"/>
    </location>
</feature>
<dbReference type="AlphaFoldDB" id="A0A0K1E6C8"/>
<dbReference type="KEGG" id="ccro:CMC5_002160"/>
<organism evidence="4 5">
    <name type="scientific">Chondromyces crocatus</name>
    <dbReference type="NCBI Taxonomy" id="52"/>
    <lineage>
        <taxon>Bacteria</taxon>
        <taxon>Pseudomonadati</taxon>
        <taxon>Myxococcota</taxon>
        <taxon>Polyangia</taxon>
        <taxon>Polyangiales</taxon>
        <taxon>Polyangiaceae</taxon>
        <taxon>Chondromyces</taxon>
    </lineage>
</organism>
<dbReference type="InterPro" id="IPR036513">
    <property type="entry name" value="STAS_dom_sf"/>
</dbReference>
<dbReference type="SMART" id="SM00086">
    <property type="entry name" value="PAC"/>
    <property type="match status" value="2"/>
</dbReference>
<dbReference type="Gene3D" id="3.30.450.20">
    <property type="entry name" value="PAS domain"/>
    <property type="match status" value="2"/>
</dbReference>
<dbReference type="OrthoDB" id="5499650at2"/>
<dbReference type="Gene3D" id="3.30.750.24">
    <property type="entry name" value="STAS domain"/>
    <property type="match status" value="1"/>
</dbReference>
<evidence type="ECO:0000259" key="2">
    <source>
        <dbReference type="PROSITE" id="PS50113"/>
    </source>
</evidence>
<protein>
    <recommendedName>
        <fullName evidence="6">Anti-anti-sigma factor</fullName>
    </recommendedName>
</protein>
<evidence type="ECO:0008006" key="6">
    <source>
        <dbReference type="Google" id="ProtNLM"/>
    </source>
</evidence>
<dbReference type="InterPro" id="IPR000014">
    <property type="entry name" value="PAS"/>
</dbReference>
<dbReference type="SUPFAM" id="SSF52091">
    <property type="entry name" value="SpoIIaa-like"/>
    <property type="match status" value="1"/>
</dbReference>
<reference evidence="4 5" key="1">
    <citation type="submission" date="2015-07" db="EMBL/GenBank/DDBJ databases">
        <title>Genome analysis of myxobacterium Chondromyces crocatus Cm c5 reveals a high potential for natural compound synthesis and the genetic basis for the loss of fruiting body formation.</title>
        <authorList>
            <person name="Zaburannyi N."/>
            <person name="Bunk B."/>
            <person name="Maier J."/>
            <person name="Overmann J."/>
            <person name="Mueller R."/>
        </authorList>
    </citation>
    <scope>NUCLEOTIDE SEQUENCE [LARGE SCALE GENOMIC DNA]</scope>
    <source>
        <strain evidence="4 5">Cm c5</strain>
    </source>
</reference>
<dbReference type="PROSITE" id="PS50801">
    <property type="entry name" value="STAS"/>
    <property type="match status" value="1"/>
</dbReference>
<dbReference type="CDD" id="cd07041">
    <property type="entry name" value="STAS_RsbR_RsbS_like"/>
    <property type="match status" value="1"/>
</dbReference>
<dbReference type="InterPro" id="IPR002645">
    <property type="entry name" value="STAS_dom"/>
</dbReference>
<dbReference type="InterPro" id="IPR000700">
    <property type="entry name" value="PAS-assoc_C"/>
</dbReference>
<keyword evidence="5" id="KW-1185">Reference proteome</keyword>
<evidence type="ECO:0000313" key="4">
    <source>
        <dbReference type="EMBL" id="AKT36103.1"/>
    </source>
</evidence>
<feature type="domain" description="PAC" evidence="2">
    <location>
        <begin position="94"/>
        <end position="146"/>
    </location>
</feature>
<dbReference type="PROSITE" id="PS50113">
    <property type="entry name" value="PAC"/>
    <property type="match status" value="2"/>
</dbReference>
<dbReference type="NCBIfam" id="TIGR00229">
    <property type="entry name" value="sensory_box"/>
    <property type="match status" value="1"/>
</dbReference>
<dbReference type="Pfam" id="PF01740">
    <property type="entry name" value="STAS"/>
    <property type="match status" value="1"/>
</dbReference>